<dbReference type="PANTHER" id="PTHR46322:SF1">
    <property type="entry name" value="PUROMYCIN-SENSITIVE AMINOPEPTIDASE"/>
    <property type="match status" value="1"/>
</dbReference>
<dbReference type="InterPro" id="IPR014782">
    <property type="entry name" value="Peptidase_M1_dom"/>
</dbReference>
<comment type="catalytic activity">
    <reaction evidence="1">
        <text>Release of an N-terminal amino acid, Xaa-|-Yaa- from a peptide, amide or arylamide. Xaa is preferably Ala, but may be most amino acids including Pro (slow action). When a terminal hydrophobic residue is followed by a prolyl residue, the two may be released as an intact Xaa-Pro dipeptide.</text>
        <dbReference type="EC" id="3.4.11.2"/>
    </reaction>
</comment>
<dbReference type="Gene3D" id="3.30.2010.30">
    <property type="match status" value="1"/>
</dbReference>
<keyword evidence="9" id="KW-0378">Hydrolase</keyword>
<dbReference type="Gene3D" id="2.60.40.1730">
    <property type="entry name" value="tricorn interacting facor f3 domain"/>
    <property type="match status" value="1"/>
</dbReference>
<dbReference type="EMBL" id="LR699119">
    <property type="protein sequence ID" value="VVC76098.1"/>
    <property type="molecule type" value="Genomic_DNA"/>
</dbReference>
<dbReference type="InterPro" id="IPR024601">
    <property type="entry name" value="Peptidase_M1_pepN_C"/>
</dbReference>
<evidence type="ECO:0000256" key="2">
    <source>
        <dbReference type="ARBA" id="ARBA00001947"/>
    </source>
</evidence>
<dbReference type="Proteomes" id="UP000324194">
    <property type="component" value="Chromosome 1"/>
</dbReference>
<dbReference type="Pfam" id="PF17432">
    <property type="entry name" value="DUF3458_C"/>
    <property type="match status" value="1"/>
</dbReference>
<dbReference type="Gene3D" id="2.60.40.1840">
    <property type="match status" value="1"/>
</dbReference>
<evidence type="ECO:0000259" key="15">
    <source>
        <dbReference type="Pfam" id="PF11940"/>
    </source>
</evidence>
<accession>A0A5E4PHT9</accession>
<feature type="domain" description="Aminopeptidase N-like N-terminal" evidence="17">
    <location>
        <begin position="60"/>
        <end position="200"/>
    </location>
</feature>
<evidence type="ECO:0000256" key="6">
    <source>
        <dbReference type="ARBA" id="ARBA00022438"/>
    </source>
</evidence>
<feature type="domain" description="Peptidase M1 alanyl aminopeptidase C-terminal" evidence="16">
    <location>
        <begin position="564"/>
        <end position="889"/>
    </location>
</feature>
<evidence type="ECO:0000259" key="14">
    <source>
        <dbReference type="Pfam" id="PF01433"/>
    </source>
</evidence>
<dbReference type="GO" id="GO:0016285">
    <property type="term" value="F:alanyl aminopeptidase activity"/>
    <property type="evidence" value="ECO:0007669"/>
    <property type="project" value="UniProtKB-EC"/>
</dbReference>
<dbReference type="InterPro" id="IPR027268">
    <property type="entry name" value="Peptidase_M4/M1_CTD_sf"/>
</dbReference>
<dbReference type="NCBIfam" id="TIGR02414">
    <property type="entry name" value="pepN_proteo"/>
    <property type="match status" value="1"/>
</dbReference>
<evidence type="ECO:0000256" key="7">
    <source>
        <dbReference type="ARBA" id="ARBA00022670"/>
    </source>
</evidence>
<evidence type="ECO:0000259" key="16">
    <source>
        <dbReference type="Pfam" id="PF17432"/>
    </source>
</evidence>
<name>A0A5E4PHT9_9COXI</name>
<comment type="similarity">
    <text evidence="3">Belongs to the peptidase M1 family.</text>
</comment>
<dbReference type="InterPro" id="IPR012779">
    <property type="entry name" value="Peptidase_M1_pepN"/>
</dbReference>
<dbReference type="Pfam" id="PF11940">
    <property type="entry name" value="DUF3458"/>
    <property type="match status" value="1"/>
</dbReference>
<evidence type="ECO:0000256" key="5">
    <source>
        <dbReference type="ARBA" id="ARBA00015611"/>
    </source>
</evidence>
<evidence type="ECO:0000256" key="8">
    <source>
        <dbReference type="ARBA" id="ARBA00022723"/>
    </source>
</evidence>
<keyword evidence="6 18" id="KW-0031">Aminopeptidase</keyword>
<dbReference type="SUPFAM" id="SSF63737">
    <property type="entry name" value="Leukotriene A4 hydrolase N-terminal domain"/>
    <property type="match status" value="1"/>
</dbReference>
<evidence type="ECO:0000256" key="13">
    <source>
        <dbReference type="NCBIfam" id="TIGR02414"/>
    </source>
</evidence>
<protein>
    <recommendedName>
        <fullName evidence="5 13">Aminopeptidase N</fullName>
        <ecNumber evidence="4 13">3.4.11.2</ecNumber>
    </recommendedName>
</protein>
<dbReference type="PANTHER" id="PTHR46322">
    <property type="entry name" value="PUROMYCIN-SENSITIVE AMINOPEPTIDASE"/>
    <property type="match status" value="1"/>
</dbReference>
<dbReference type="SUPFAM" id="SSF55486">
    <property type="entry name" value="Metalloproteases ('zincins'), catalytic domain"/>
    <property type="match status" value="1"/>
</dbReference>
<keyword evidence="11" id="KW-0482">Metalloprotease</keyword>
<dbReference type="FunFam" id="2.60.40.1730:FF:000005">
    <property type="entry name" value="Aminopeptidase N"/>
    <property type="match status" value="1"/>
</dbReference>
<feature type="domain" description="Peptidase M1 membrane alanine aminopeptidase" evidence="14">
    <location>
        <begin position="241"/>
        <end position="453"/>
    </location>
</feature>
<dbReference type="GO" id="GO:0008270">
    <property type="term" value="F:zinc ion binding"/>
    <property type="evidence" value="ECO:0007669"/>
    <property type="project" value="InterPro"/>
</dbReference>
<keyword evidence="8" id="KW-0479">Metal-binding</keyword>
<feature type="domain" description="Peptidase M1 alanyl aminopeptidase Ig-like fold" evidence="15">
    <location>
        <begin position="458"/>
        <end position="559"/>
    </location>
</feature>
<dbReference type="Pfam" id="PF01433">
    <property type="entry name" value="Peptidase_M1"/>
    <property type="match status" value="1"/>
</dbReference>
<dbReference type="InterPro" id="IPR001930">
    <property type="entry name" value="Peptidase_M1"/>
</dbReference>
<dbReference type="FunFam" id="2.60.40.1840:FF:000001">
    <property type="entry name" value="Aminopeptidase N"/>
    <property type="match status" value="1"/>
</dbReference>
<dbReference type="Pfam" id="PF17900">
    <property type="entry name" value="Peptidase_M1_N"/>
    <property type="match status" value="1"/>
</dbReference>
<dbReference type="PRINTS" id="PR00756">
    <property type="entry name" value="ALADIPTASE"/>
</dbReference>
<dbReference type="Gene3D" id="1.10.390.10">
    <property type="entry name" value="Neutral Protease Domain 2"/>
    <property type="match status" value="1"/>
</dbReference>
<proteinExistence type="inferred from homology"/>
<dbReference type="FunFam" id="3.30.2010.30:FF:000002">
    <property type="entry name" value="Putative aminopeptidase N"/>
    <property type="match status" value="1"/>
</dbReference>
<reference evidence="18 19" key="1">
    <citation type="submission" date="2019-08" db="EMBL/GenBank/DDBJ databases">
        <authorList>
            <person name="Guy L."/>
        </authorList>
    </citation>
    <scope>NUCLEOTIDE SEQUENCE [LARGE SCALE GENOMIC DNA]</scope>
    <source>
        <strain evidence="18 19">SGT-108</strain>
    </source>
</reference>
<dbReference type="AlphaFoldDB" id="A0A5E4PHT9"/>
<evidence type="ECO:0000256" key="1">
    <source>
        <dbReference type="ARBA" id="ARBA00000098"/>
    </source>
</evidence>
<evidence type="ECO:0000313" key="19">
    <source>
        <dbReference type="Proteomes" id="UP000324194"/>
    </source>
</evidence>
<evidence type="ECO:0000256" key="4">
    <source>
        <dbReference type="ARBA" id="ARBA00012564"/>
    </source>
</evidence>
<sequence>MSESAVMNQSTSEPQPIYLKDYQVPVYLIDEIDLHFDLFDDYTLVKSHLRLRHNRLSDSKSKTLVLNGVDLQLESIKLDGRLLSETDYQLSDQALVLQDMPDNFDLEVVTRIFPHKNTALSGLYRSAGTYCTQCEAEGFRRITYFQDKPDVLSRYTTTITAEESRFPILLSNGNPVESGKLENGRHWVKWEDPFNKPSYLFALVAGDFDLLEDKFVTMSGREITLRIYVEKGYGDQADHAMYSLKQAMRWDEKAYGREYDLDIYMIVAIGDFNMGAMENKGLNIFNTKYVLAKPETATDDDYIHILSVIGHEYFHNWSGNRVTCRDWFQLSLKEGLTIFRDQTFSEDMLSPAVMRIREVNGLREVQFPEDAGPLSHPVRPDSYIEINNFYTATVYNKGAEILRMMQTILGKTLFRKGMDLYFARHDGQAVTIEDYVKAMEDVSGIDLRQFRTWYTQAGTPVLKVEDDYDAENRVYRLTVTQQTLPTPDQPVKKALHIPIRMGLLDQQGRPLPLSLDNGQPVTDTVLHLTSTSQVFQFDNIPCAPIPSLLRNFSAPVKLELGYSDQDLQFLFKHDTDAFNRWEAGQKYALRLMLGLVRDHQHDKGLALPDEYPDMFGHVLRQEQEDKFLLAEMLMLPSEKYIGEQMEVIDVDVIHTVREYVLHEIAQRLQKVFLETYQHNHDVSGLYQFSMADIGRRQLKNRCLSYLMLLPGYEEIGLQQFEVSLKKNMTDAQAALVALANRNIPARTAALDSFYQTWKHDALVVDKWLAIQAASKLPDTLHVIRKLMRHEAFDLKNPNKVYALIGTFGQRNAVNFHSKNGEGYAFLREMVHQLDKLNPQVASRMVKPLTAWKRYDKERQELMREQLELLLHENKKLSRDLFEVVTKSLKEV</sequence>
<organism evidence="18 19">
    <name type="scientific">Aquicella siphonis</name>
    <dbReference type="NCBI Taxonomy" id="254247"/>
    <lineage>
        <taxon>Bacteria</taxon>
        <taxon>Pseudomonadati</taxon>
        <taxon>Pseudomonadota</taxon>
        <taxon>Gammaproteobacteria</taxon>
        <taxon>Legionellales</taxon>
        <taxon>Coxiellaceae</taxon>
        <taxon>Aquicella</taxon>
    </lineage>
</organism>
<evidence type="ECO:0000256" key="10">
    <source>
        <dbReference type="ARBA" id="ARBA00022833"/>
    </source>
</evidence>
<dbReference type="KEGG" id="asip:AQUSIP_14030"/>
<evidence type="ECO:0000256" key="3">
    <source>
        <dbReference type="ARBA" id="ARBA00010136"/>
    </source>
</evidence>
<keyword evidence="10" id="KW-0862">Zinc</keyword>
<evidence type="ECO:0000256" key="11">
    <source>
        <dbReference type="ARBA" id="ARBA00023049"/>
    </source>
</evidence>
<gene>
    <name evidence="18" type="primary">pepN</name>
    <name evidence="18" type="ORF">AQUSIP_14030</name>
</gene>
<dbReference type="GO" id="GO:0006508">
    <property type="term" value="P:proteolysis"/>
    <property type="evidence" value="ECO:0007669"/>
    <property type="project" value="UniProtKB-UniRule"/>
</dbReference>
<evidence type="ECO:0000259" key="17">
    <source>
        <dbReference type="Pfam" id="PF17900"/>
    </source>
</evidence>
<dbReference type="CDD" id="cd09600">
    <property type="entry name" value="M1_APN"/>
    <property type="match status" value="1"/>
</dbReference>
<dbReference type="EC" id="3.4.11.2" evidence="4 13"/>
<dbReference type="InterPro" id="IPR042097">
    <property type="entry name" value="Aminopeptidase_N-like_N_sf"/>
</dbReference>
<dbReference type="InterPro" id="IPR035414">
    <property type="entry name" value="Peptidase_M1_pepN_Ig-like"/>
</dbReference>
<comment type="cofactor">
    <cofactor evidence="2">
        <name>Zn(2+)</name>
        <dbReference type="ChEBI" id="CHEBI:29105"/>
    </cofactor>
</comment>
<keyword evidence="19" id="KW-1185">Reference proteome</keyword>
<dbReference type="InterPro" id="IPR038438">
    <property type="entry name" value="PepN_Ig-like_sf"/>
</dbReference>
<dbReference type="RefSeq" id="WP_232051849.1">
    <property type="nucleotide sequence ID" value="NZ_LR699119.1"/>
</dbReference>
<dbReference type="GO" id="GO:0008237">
    <property type="term" value="F:metallopeptidase activity"/>
    <property type="evidence" value="ECO:0007669"/>
    <property type="project" value="UniProtKB-UniRule"/>
</dbReference>
<evidence type="ECO:0000256" key="9">
    <source>
        <dbReference type="ARBA" id="ARBA00022801"/>
    </source>
</evidence>
<keyword evidence="7" id="KW-0645">Protease</keyword>
<dbReference type="InterPro" id="IPR037144">
    <property type="entry name" value="Peptidase_M1_pepN_C_sf"/>
</dbReference>
<evidence type="ECO:0000256" key="12">
    <source>
        <dbReference type="ARBA" id="ARBA00059739"/>
    </source>
</evidence>
<dbReference type="InterPro" id="IPR045357">
    <property type="entry name" value="Aminopeptidase_N-like_N"/>
</dbReference>
<evidence type="ECO:0000313" key="18">
    <source>
        <dbReference type="EMBL" id="VVC76098.1"/>
    </source>
</evidence>
<dbReference type="Gene3D" id="1.25.50.10">
    <property type="entry name" value="Peptidase M1, alanyl aminopeptidase, C-terminal domain"/>
    <property type="match status" value="1"/>
</dbReference>
<comment type="function">
    <text evidence="12">Aminopeptidase N is involved in the degradation of intracellular peptides generated by protein breakdown during normal growth as well as in response to nutrient starvation.</text>
</comment>